<evidence type="ECO:0000256" key="1">
    <source>
        <dbReference type="SAM" id="Coils"/>
    </source>
</evidence>
<feature type="compositionally biased region" description="Polar residues" evidence="2">
    <location>
        <begin position="488"/>
        <end position="497"/>
    </location>
</feature>
<feature type="region of interest" description="Disordered" evidence="2">
    <location>
        <begin position="526"/>
        <end position="546"/>
    </location>
</feature>
<dbReference type="SUPFAM" id="SSF141571">
    <property type="entry name" value="Pentapeptide repeat-like"/>
    <property type="match status" value="2"/>
</dbReference>
<evidence type="ECO:0000313" key="4">
    <source>
        <dbReference type="Proteomes" id="UP001333818"/>
    </source>
</evidence>
<feature type="coiled-coil region" evidence="1">
    <location>
        <begin position="629"/>
        <end position="670"/>
    </location>
</feature>
<dbReference type="InterPro" id="IPR051082">
    <property type="entry name" value="Pentapeptide-BTB/POZ_domain"/>
</dbReference>
<feature type="region of interest" description="Disordered" evidence="2">
    <location>
        <begin position="477"/>
        <end position="506"/>
    </location>
</feature>
<dbReference type="Pfam" id="PF00805">
    <property type="entry name" value="Pentapeptide"/>
    <property type="match status" value="3"/>
</dbReference>
<evidence type="ECO:0000313" key="3">
    <source>
        <dbReference type="EMBL" id="MEE3715839.1"/>
    </source>
</evidence>
<proteinExistence type="predicted"/>
<evidence type="ECO:0000256" key="2">
    <source>
        <dbReference type="SAM" id="MobiDB-lite"/>
    </source>
</evidence>
<dbReference type="PANTHER" id="PTHR14136:SF17">
    <property type="entry name" value="BTB_POZ DOMAIN-CONTAINING PROTEIN KCTD9"/>
    <property type="match status" value="1"/>
</dbReference>
<dbReference type="Gene3D" id="2.160.20.80">
    <property type="entry name" value="E3 ubiquitin-protein ligase SopA"/>
    <property type="match status" value="2"/>
</dbReference>
<feature type="compositionally biased region" description="Low complexity" evidence="2">
    <location>
        <begin position="1037"/>
        <end position="1046"/>
    </location>
</feature>
<dbReference type="InterPro" id="IPR001646">
    <property type="entry name" value="5peptide_repeat"/>
</dbReference>
<feature type="compositionally biased region" description="Pro residues" evidence="2">
    <location>
        <begin position="1147"/>
        <end position="1163"/>
    </location>
</feature>
<keyword evidence="1" id="KW-0175">Coiled coil</keyword>
<dbReference type="EMBL" id="JAZBJZ010000008">
    <property type="protein sequence ID" value="MEE3715839.1"/>
    <property type="molecule type" value="Genomic_DNA"/>
</dbReference>
<feature type="region of interest" description="Disordered" evidence="2">
    <location>
        <begin position="136"/>
        <end position="160"/>
    </location>
</feature>
<feature type="region of interest" description="Disordered" evidence="2">
    <location>
        <begin position="1545"/>
        <end position="1573"/>
    </location>
</feature>
<sequence>MPLDKNKTNQGRGSNDPSQNTAGSGGAEEIDWLILSDLGSKTNSSINDQGKNQSNDAIQSLNEILSDDQEDIDWLQSIGLDEPVTGITAYKTTGSDSSAGTTRSDPKSSNVGDIDWLIVTDLKTRMDDTDFKFRNQQSIASESPQNESLDFSLSDTSEPDDTLPELLEGILAQKDLGLESLDLSMEDQNFDLDLEGLSIDDGTSDLDLEGELGAMNLDTDDNWSSNSLDLDLSEGNEWNLSENLGSDISAQSENFDFGDDLSLESSEEEEVENLDLDLDLNFDRDLQDSLGDLNFSGDLNDEIISDEVVSDEVVPESASFDLEGLDEGIDLDIDLNFDPDPQASLSEENGDEFGESEALNPLENVSSENVSSETISDALLDPLDDLSEDFGDVDFELEFEQEPAAIARIVSTSFEAEQSSTPEAEVNADLYSDVNADLYSLDGEIVLPESDELLDRFSGGALNQVFDEAFDSASNLTTDLESPDDWLSPSSIESNPETIDENLDGSISGDFTWEQGASSVDLVSPSMDDDWAGSPSLETQTNSPDLESLDLIPDQMDDFATWDQGSPVSSEMDDDWAGSPSLEAQTDSPDLESFDLIPDQMDDFATWDQGFASADVALSGMDDAYKLEASTYEQEASTYELEASTYELEASTYEQEASTYELEASAYEQEAFAPQVDLTSDVDSEYLDLGAQLEQELEEFIADTSGHRDDAFNLQSAAGQESQYENFAVSEYSERALDYSDADTNWNMEADDFNSLGDLEPTTYFTDTDPTSIEELSLNPQSVSNVDPSLDFEDGFEVGIESFNDSGFNAQPQQTQQRFEFETGSYNDSPSGFEFNSSVSNDAFEENDPFEAEIDRNNDLDINSDLTAMLPQDITEVINDLDAIDTENSSFNDLGFEDSPFNDVDIDTAFIEHSGLESTVLSELDREFDDLADLRQAVSQLGADPVSQAIPKSPVAPPPVEAPYVPSPTLIPAPPVIASQATAQTSDDDSDLMSTFIDTSKSDFLDDFDLDNVDSDFMNQHLSPNTAMTDRDFDPTLSSSLSQSNLDRSEDEPYRAPMPMPLPPLPSRKSPPKAPAKPPSNFSRPDAFSSASPNVPKAVPPQPPLPFDVEEEWSGLLDSDGQMTDSTFSSTSFSSDRNRATNLNPNSLPPKRQPPQSPNPYGQPPNSQTQVSDGHSQGRKKPKGLSLPSLDELDNFTLGGGDDDWTGLLDMNTQISGIKPAAETTRSRFDTNASNIDTRESVRRAPQPTMSGFGGNTRSTQFASRGDSSGALPSQRPVPSFAEDIPEGKAPKAKVKVKVPTVDFETLWQKYLKLPVIGLGAIGIFYVGFLFLQRPIIELALKMQWLKDVSGRDFSGANFKEVKLDDVNFSKANLSGANLEGASLKGANLVEANLDSVTFTKANLKGARLIKASIVASNLKNAQLPFADLHGADLTRSNFLGANLEGASLAETKIGKGADRTKFESKDLLMWQIVNEPKAGRNLSGLNLSGFNLNSANLKSANLTEAKLSWADLTSANLTSANLTGATLNGANLSGANLKGVDLTDVKIDPDKQPQTNEETTCPNGSKGPCKFQ</sequence>
<feature type="compositionally biased region" description="Low complexity" evidence="2">
    <location>
        <begin position="363"/>
        <end position="373"/>
    </location>
</feature>
<feature type="compositionally biased region" description="Polar residues" evidence="2">
    <location>
        <begin position="8"/>
        <end position="22"/>
    </location>
</feature>
<feature type="region of interest" description="Disordered" evidence="2">
    <location>
        <begin position="562"/>
        <end position="590"/>
    </location>
</feature>
<feature type="compositionally biased region" description="Polar residues" evidence="2">
    <location>
        <begin position="90"/>
        <end position="110"/>
    </location>
</feature>
<feature type="compositionally biased region" description="Polar residues" evidence="2">
    <location>
        <begin position="1553"/>
        <end position="1564"/>
    </location>
</feature>
<feature type="region of interest" description="Disordered" evidence="2">
    <location>
        <begin position="89"/>
        <end position="110"/>
    </location>
</feature>
<feature type="compositionally biased region" description="Pro residues" evidence="2">
    <location>
        <begin position="1056"/>
        <end position="1066"/>
    </location>
</feature>
<dbReference type="PANTHER" id="PTHR14136">
    <property type="entry name" value="BTB_POZ DOMAIN-CONTAINING PROTEIN KCTD9"/>
    <property type="match status" value="1"/>
</dbReference>
<feature type="region of interest" description="Disordered" evidence="2">
    <location>
        <begin position="1"/>
        <end position="28"/>
    </location>
</feature>
<accession>A0AAW9PPA5</accession>
<dbReference type="Proteomes" id="UP001333818">
    <property type="component" value="Unassembled WGS sequence"/>
</dbReference>
<feature type="region of interest" description="Disordered" evidence="2">
    <location>
        <begin position="1021"/>
        <end position="1198"/>
    </location>
</feature>
<keyword evidence="4" id="KW-1185">Reference proteome</keyword>
<feature type="compositionally biased region" description="Polar residues" evidence="2">
    <location>
        <begin position="536"/>
        <end position="545"/>
    </location>
</feature>
<feature type="region of interest" description="Disordered" evidence="2">
    <location>
        <begin position="1245"/>
        <end position="1286"/>
    </location>
</feature>
<feature type="compositionally biased region" description="Polar residues" evidence="2">
    <location>
        <begin position="136"/>
        <end position="156"/>
    </location>
</feature>
<organism evidence="3 4">
    <name type="scientific">Tumidithrix elongata BACA0141</name>
    <dbReference type="NCBI Taxonomy" id="2716417"/>
    <lineage>
        <taxon>Bacteria</taxon>
        <taxon>Bacillati</taxon>
        <taxon>Cyanobacteriota</taxon>
        <taxon>Cyanophyceae</taxon>
        <taxon>Pseudanabaenales</taxon>
        <taxon>Pseudanabaenaceae</taxon>
        <taxon>Tumidithrix</taxon>
        <taxon>Tumidithrix elongata</taxon>
    </lineage>
</organism>
<feature type="compositionally biased region" description="Polar residues" evidence="2">
    <location>
        <begin position="1256"/>
        <end position="1267"/>
    </location>
</feature>
<name>A0AAW9PPA5_9CYAN</name>
<feature type="region of interest" description="Disordered" evidence="2">
    <location>
        <begin position="336"/>
        <end position="373"/>
    </location>
</feature>
<comment type="caution">
    <text evidence="3">The sequence shown here is derived from an EMBL/GenBank/DDBJ whole genome shotgun (WGS) entry which is preliminary data.</text>
</comment>
<reference evidence="3" key="1">
    <citation type="submission" date="2024-01" db="EMBL/GenBank/DDBJ databases">
        <title>Bank of Algae and Cyanobacteria of the Azores (BACA) strain genomes.</title>
        <authorList>
            <person name="Luz R."/>
            <person name="Cordeiro R."/>
            <person name="Fonseca A."/>
            <person name="Goncalves V."/>
        </authorList>
    </citation>
    <scope>NUCLEOTIDE SEQUENCE</scope>
    <source>
        <strain evidence="3">BACA0141</strain>
    </source>
</reference>
<gene>
    <name evidence="3" type="ORF">V2H45_03660</name>
</gene>
<protein>
    <submittedName>
        <fullName evidence="3">Pentapeptide repeat-containing protein</fullName>
    </submittedName>
</protein>
<feature type="compositionally biased region" description="Low complexity" evidence="2">
    <location>
        <begin position="1124"/>
        <end position="1135"/>
    </location>
</feature>
<dbReference type="RefSeq" id="WP_330482263.1">
    <property type="nucleotide sequence ID" value="NZ_JAZBJZ010000008.1"/>
</dbReference>